<evidence type="ECO:0000313" key="9">
    <source>
        <dbReference type="EMBL" id="BAC43960.1"/>
    </source>
</evidence>
<keyword evidence="4" id="KW-0274">FAD</keyword>
<reference evidence="9 10" key="1">
    <citation type="journal article" date="2002" name="Nucleic Acids Res.">
        <title>The complete genomic sequence of Mycoplasma penetrans, an intracellular bacterial pathogen in humans.</title>
        <authorList>
            <person name="Sasaki Y."/>
            <person name="Ishikawa J."/>
            <person name="Yamashita A."/>
            <person name="Oshima K."/>
            <person name="Kenri T."/>
            <person name="Furuya K."/>
            <person name="Yoshino C."/>
            <person name="Horino A."/>
            <person name="Shiba T."/>
            <person name="Sasaki T."/>
            <person name="Hattori M."/>
        </authorList>
    </citation>
    <scope>NUCLEOTIDE SEQUENCE [LARGE SCALE GENOMIC DNA]</scope>
    <source>
        <strain evidence="9 10">HF-2</strain>
    </source>
</reference>
<comment type="similarity">
    <text evidence="2">Belongs to the class-III pyridine nucleotide-disulfide oxidoreductase family.</text>
</comment>
<dbReference type="InterPro" id="IPR023753">
    <property type="entry name" value="FAD/NAD-binding_dom"/>
</dbReference>
<dbReference type="STRING" id="272633.gene:10731268"/>
<dbReference type="Gene3D" id="3.50.50.60">
    <property type="entry name" value="FAD/NAD(P)-binding domain"/>
    <property type="match status" value="2"/>
</dbReference>
<evidence type="ECO:0000256" key="4">
    <source>
        <dbReference type="ARBA" id="ARBA00022827"/>
    </source>
</evidence>
<dbReference type="SUPFAM" id="SSF55424">
    <property type="entry name" value="FAD/NAD-linked reductases, dimerisation (C-terminal) domain"/>
    <property type="match status" value="1"/>
</dbReference>
<dbReference type="InterPro" id="IPR016156">
    <property type="entry name" value="FAD/NAD-linked_Rdtase_dimer_sf"/>
</dbReference>
<keyword evidence="6" id="KW-0676">Redox-active center</keyword>
<dbReference type="Pfam" id="PF02852">
    <property type="entry name" value="Pyr_redox_dim"/>
    <property type="match status" value="1"/>
</dbReference>
<dbReference type="KEGG" id="mpe:MYPE1690"/>
<dbReference type="InterPro" id="IPR004099">
    <property type="entry name" value="Pyr_nucl-diS_OxRdtase_dimer"/>
</dbReference>
<keyword evidence="5" id="KW-0560">Oxidoreductase</keyword>
<evidence type="ECO:0000256" key="3">
    <source>
        <dbReference type="ARBA" id="ARBA00022630"/>
    </source>
</evidence>
<dbReference type="eggNOG" id="COG0446">
    <property type="taxonomic scope" value="Bacteria"/>
</dbReference>
<dbReference type="GO" id="GO:0016491">
    <property type="term" value="F:oxidoreductase activity"/>
    <property type="evidence" value="ECO:0007669"/>
    <property type="project" value="UniProtKB-KW"/>
</dbReference>
<evidence type="ECO:0000256" key="6">
    <source>
        <dbReference type="ARBA" id="ARBA00023284"/>
    </source>
</evidence>
<feature type="domain" description="Pyridine nucleotide-disulphide oxidoreductase dimerisation" evidence="7">
    <location>
        <begin position="330"/>
        <end position="434"/>
    </location>
</feature>
<evidence type="ECO:0000256" key="2">
    <source>
        <dbReference type="ARBA" id="ARBA00009130"/>
    </source>
</evidence>
<dbReference type="InParanoid" id="Q8EWN4"/>
<name>Q8EWN4_MALP2</name>
<dbReference type="Proteomes" id="UP000002522">
    <property type="component" value="Chromosome"/>
</dbReference>
<dbReference type="EMBL" id="BA000026">
    <property type="protein sequence ID" value="BAC43960.1"/>
    <property type="molecule type" value="Genomic_DNA"/>
</dbReference>
<dbReference type="PRINTS" id="PR00411">
    <property type="entry name" value="PNDRDTASEI"/>
</dbReference>
<sequence length="454" mass="49985">MKVVVVGINHAGTSAIRTLLSINPNAEVVAFDRNNNISFLGCGIALTVGGVVKNTDDLFYSNPEELKSMGAKVFMNTDVVEVNHEQKYVKVVDLETNEERTESYDKLIYAAGSWPVDLHFKNQDLKNVEICKLYQHALKLIEKANDDDIKKVAVVGAGYIGVELAEAYAEKGKEVALIDFLPRVLGNYYDESFTNKLEESMVQNGVSLHLGQKVSEFVSNSEGAVKQVITDKETIDADLVILCTGFKPNTELLPGLKKIQNGALVVNRKAQTSDPNIYAIGDCAAIFDAATKQYRHVALATNAVKLGIVAASQISGLENVIIPNIVGTNAICVFGLKYASTGVTEEVGARFGLKNLKTCEYFDNDRPEWMNTVEKVKVKLVYEEDTLRLVGAQILSFGESNHTEWIFALALAIQLGLNLFQIAFTDVYFLPHLNKPFNFVLSAILKSLGMKYIK</sequence>
<evidence type="ECO:0000313" key="10">
    <source>
        <dbReference type="Proteomes" id="UP000002522"/>
    </source>
</evidence>
<proteinExistence type="inferred from homology"/>
<dbReference type="InterPro" id="IPR036188">
    <property type="entry name" value="FAD/NAD-bd_sf"/>
</dbReference>
<protein>
    <submittedName>
        <fullName evidence="9">NADH oxidase</fullName>
    </submittedName>
</protein>
<dbReference type="PANTHER" id="PTHR43429">
    <property type="entry name" value="PYRIDINE NUCLEOTIDE-DISULFIDE OXIDOREDUCTASE DOMAIN-CONTAINING"/>
    <property type="match status" value="1"/>
</dbReference>
<dbReference type="InterPro" id="IPR050260">
    <property type="entry name" value="FAD-bd_OxRdtase"/>
</dbReference>
<dbReference type="Gene3D" id="3.30.390.30">
    <property type="match status" value="1"/>
</dbReference>
<dbReference type="HOGENOM" id="CLU_003291_1_0_14"/>
<keyword evidence="10" id="KW-1185">Reference proteome</keyword>
<evidence type="ECO:0000256" key="5">
    <source>
        <dbReference type="ARBA" id="ARBA00023002"/>
    </source>
</evidence>
<dbReference type="PANTHER" id="PTHR43429:SF1">
    <property type="entry name" value="NAD(P)H SULFUR OXIDOREDUCTASE (COA-DEPENDENT)"/>
    <property type="match status" value="1"/>
</dbReference>
<organism evidence="9 10">
    <name type="scientific">Malacoplasma penetrans (strain HF-2)</name>
    <name type="common">Mycoplasma penetrans</name>
    <dbReference type="NCBI Taxonomy" id="272633"/>
    <lineage>
        <taxon>Bacteria</taxon>
        <taxon>Bacillati</taxon>
        <taxon>Mycoplasmatota</taxon>
        <taxon>Mycoplasmoidales</taxon>
        <taxon>Mycoplasmoidaceae</taxon>
        <taxon>Malacoplasma</taxon>
    </lineage>
</organism>
<feature type="domain" description="FAD/NAD(P)-binding" evidence="8">
    <location>
        <begin position="1"/>
        <end position="305"/>
    </location>
</feature>
<accession>Q8EWN4</accession>
<gene>
    <name evidence="9" type="ordered locus">MYPE1690</name>
</gene>
<evidence type="ECO:0000259" key="8">
    <source>
        <dbReference type="Pfam" id="PF07992"/>
    </source>
</evidence>
<dbReference type="RefSeq" id="WP_011076996.1">
    <property type="nucleotide sequence ID" value="NC_004432.1"/>
</dbReference>
<dbReference type="SUPFAM" id="SSF51905">
    <property type="entry name" value="FAD/NAD(P)-binding domain"/>
    <property type="match status" value="1"/>
</dbReference>
<dbReference type="Pfam" id="PF07992">
    <property type="entry name" value="Pyr_redox_2"/>
    <property type="match status" value="1"/>
</dbReference>
<keyword evidence="3" id="KW-0285">Flavoprotein</keyword>
<comment type="cofactor">
    <cofactor evidence="1">
        <name>FAD</name>
        <dbReference type="ChEBI" id="CHEBI:57692"/>
    </cofactor>
</comment>
<evidence type="ECO:0000256" key="1">
    <source>
        <dbReference type="ARBA" id="ARBA00001974"/>
    </source>
</evidence>
<dbReference type="AlphaFoldDB" id="Q8EWN4"/>
<evidence type="ECO:0000259" key="7">
    <source>
        <dbReference type="Pfam" id="PF02852"/>
    </source>
</evidence>
<dbReference type="PRINTS" id="PR00368">
    <property type="entry name" value="FADPNR"/>
</dbReference>